<feature type="domain" description="AB hydrolase-1" evidence="2">
    <location>
        <begin position="60"/>
        <end position="338"/>
    </location>
</feature>
<dbReference type="PANTHER" id="PTHR47280">
    <property type="entry name" value="PHEOPHYTINASE, CHLOROPLASTIC"/>
    <property type="match status" value="1"/>
</dbReference>
<dbReference type="AlphaFoldDB" id="A0A7S1FW28"/>
<dbReference type="InterPro" id="IPR029058">
    <property type="entry name" value="AB_hydrolase_fold"/>
</dbReference>
<feature type="signal peptide" evidence="1">
    <location>
        <begin position="1"/>
        <end position="24"/>
    </location>
</feature>
<organism evidence="3">
    <name type="scientific">Corethron hystrix</name>
    <dbReference type="NCBI Taxonomy" id="216773"/>
    <lineage>
        <taxon>Eukaryota</taxon>
        <taxon>Sar</taxon>
        <taxon>Stramenopiles</taxon>
        <taxon>Ochrophyta</taxon>
        <taxon>Bacillariophyta</taxon>
        <taxon>Coscinodiscophyceae</taxon>
        <taxon>Corethrophycidae</taxon>
        <taxon>Corethrales</taxon>
        <taxon>Corethraceae</taxon>
        <taxon>Corethron</taxon>
    </lineage>
</organism>
<evidence type="ECO:0000313" key="3">
    <source>
        <dbReference type="EMBL" id="CAD8891254.1"/>
    </source>
</evidence>
<evidence type="ECO:0000259" key="2">
    <source>
        <dbReference type="Pfam" id="PF12697"/>
    </source>
</evidence>
<dbReference type="PANTHER" id="PTHR47280:SF1">
    <property type="entry name" value="PHEOPHYTINASE, CHLOROPLASTIC"/>
    <property type="match status" value="1"/>
</dbReference>
<dbReference type="SUPFAM" id="SSF53474">
    <property type="entry name" value="alpha/beta-Hydrolases"/>
    <property type="match status" value="1"/>
</dbReference>
<gene>
    <name evidence="3" type="ORF">CHYS00102_LOCUS18460</name>
</gene>
<protein>
    <recommendedName>
        <fullName evidence="2">AB hydrolase-1 domain-containing protein</fullName>
    </recommendedName>
</protein>
<reference evidence="3" key="1">
    <citation type="submission" date="2021-01" db="EMBL/GenBank/DDBJ databases">
        <authorList>
            <person name="Corre E."/>
            <person name="Pelletier E."/>
            <person name="Niang G."/>
            <person name="Scheremetjew M."/>
            <person name="Finn R."/>
            <person name="Kale V."/>
            <person name="Holt S."/>
            <person name="Cochrane G."/>
            <person name="Meng A."/>
            <person name="Brown T."/>
            <person name="Cohen L."/>
        </authorList>
    </citation>
    <scope>NUCLEOTIDE SEQUENCE</scope>
    <source>
        <strain evidence="3">308</strain>
    </source>
</reference>
<dbReference type="InterPro" id="IPR044211">
    <property type="entry name" value="PPH_chloroplastic"/>
</dbReference>
<name>A0A7S1FW28_9STRA</name>
<proteinExistence type="predicted"/>
<dbReference type="EMBL" id="HBFR01025680">
    <property type="protein sequence ID" value="CAD8891254.1"/>
    <property type="molecule type" value="Transcribed_RNA"/>
</dbReference>
<keyword evidence="1" id="KW-0732">Signal</keyword>
<evidence type="ECO:0000256" key="1">
    <source>
        <dbReference type="SAM" id="SignalP"/>
    </source>
</evidence>
<sequence length="398" mass="44457">MFGPFEVIPIMMTYLLVAPNGLAALQIVPKTWQYKNHPVGYEVINPIEGMDNGSDNRGPILLLNGFGVGSFHQHRLMPMLARDTNSIVYGIDYLGQGRSWPKDCDDGMGENERGLIYSADTWLEQIINFIDNVIIPANQIDNASKKLKVHVVGNSVGGYLSVALGNHRPDLVETISLLNATPIWGLNLPGWDGKLPAPPLPKFVGRLLFDQIRDLNTIEKYLEVAYANADAFDEDLMAKIRACTEGKGGHAAFASIMWSPPVHFKNQVEGFSDALSHLRCDTLLLFGAEDKWCTPSIGKNMMKSLNCKGRNEYFTQRYIELSDVGHCPNHEAPKAVSDVLSKWISSTEPRRKKTLQLLPDEEHIMTEPWGDISLREVDDEDILSMNVVDTFLAQYISK</sequence>
<accession>A0A7S1FW28</accession>
<feature type="chain" id="PRO_5030709211" description="AB hydrolase-1 domain-containing protein" evidence="1">
    <location>
        <begin position="25"/>
        <end position="398"/>
    </location>
</feature>
<dbReference type="InterPro" id="IPR000073">
    <property type="entry name" value="AB_hydrolase_1"/>
</dbReference>
<dbReference type="Gene3D" id="3.40.50.1820">
    <property type="entry name" value="alpha/beta hydrolase"/>
    <property type="match status" value="1"/>
</dbReference>
<dbReference type="GO" id="GO:0080124">
    <property type="term" value="F:pheophytinase activity"/>
    <property type="evidence" value="ECO:0007669"/>
    <property type="project" value="InterPro"/>
</dbReference>
<dbReference type="Pfam" id="PF12697">
    <property type="entry name" value="Abhydrolase_6"/>
    <property type="match status" value="1"/>
</dbReference>
<dbReference type="GO" id="GO:0015996">
    <property type="term" value="P:chlorophyll catabolic process"/>
    <property type="evidence" value="ECO:0007669"/>
    <property type="project" value="InterPro"/>
</dbReference>